<keyword evidence="3" id="KW-1185">Reference proteome</keyword>
<dbReference type="EMBL" id="NIZV01000193">
    <property type="protein sequence ID" value="RSM01274.1"/>
    <property type="molecule type" value="Genomic_DNA"/>
</dbReference>
<dbReference type="Gene3D" id="3.90.25.10">
    <property type="entry name" value="UDP-galactose 4-epimerase, domain 1"/>
    <property type="match status" value="1"/>
</dbReference>
<dbReference type="AlphaFoldDB" id="A0A428TGU8"/>
<sequence length="339" mass="37912">MADPITVGVIGATGKTGTSVVEGLLSSPTNFSVTSLTRATSVDNSINQQFAAKGVHIVGYDLDGPSSALVEILKPIDVLISCITWEHLDQQIPWIEAAKEAGVKRFVPSEWVGPAPRGVIDIKDKKLEILGVIQRVRLPYTIIDVGCFFQVFVPKVPSRRSDDAHMIYIDHRIVADGNQKFGLIDLGDIGKYVAQIVSDPRTLNKRMFAYTDVLTMNEMWDIMAKASRETPMKDYISEAEINEVIKETRQRLDASSKPATHPDNIMDIANYNMGQYRISWCIRGDNTPEYADYLGYVDFWNMFPDFPRGRTLAEFYRYVLDNDLSDLPGYPYTAAGVGK</sequence>
<protein>
    <recommendedName>
        <fullName evidence="1">NmrA-like domain-containing protein</fullName>
    </recommendedName>
</protein>
<organism evidence="2 3">
    <name type="scientific">Fusarium ambrosium</name>
    <dbReference type="NCBI Taxonomy" id="131363"/>
    <lineage>
        <taxon>Eukaryota</taxon>
        <taxon>Fungi</taxon>
        <taxon>Dikarya</taxon>
        <taxon>Ascomycota</taxon>
        <taxon>Pezizomycotina</taxon>
        <taxon>Sordariomycetes</taxon>
        <taxon>Hypocreomycetidae</taxon>
        <taxon>Hypocreales</taxon>
        <taxon>Nectriaceae</taxon>
        <taxon>Fusarium</taxon>
        <taxon>Fusarium solani species complex</taxon>
    </lineage>
</organism>
<dbReference type="Gene3D" id="3.40.50.720">
    <property type="entry name" value="NAD(P)-binding Rossmann-like Domain"/>
    <property type="match status" value="1"/>
</dbReference>
<dbReference type="PANTHER" id="PTHR43349:SF93">
    <property type="entry name" value="ISOFLAVONE REDUCTASE HOMOLOG P3-RELATED"/>
    <property type="match status" value="1"/>
</dbReference>
<comment type="caution">
    <text evidence="2">The sequence shown here is derived from an EMBL/GenBank/DDBJ whole genome shotgun (WGS) entry which is preliminary data.</text>
</comment>
<dbReference type="Proteomes" id="UP000288429">
    <property type="component" value="Unassembled WGS sequence"/>
</dbReference>
<evidence type="ECO:0000313" key="3">
    <source>
        <dbReference type="Proteomes" id="UP000288429"/>
    </source>
</evidence>
<proteinExistence type="predicted"/>
<reference evidence="2 3" key="1">
    <citation type="submission" date="2017-06" db="EMBL/GenBank/DDBJ databases">
        <title>Cmopartive genomic analysis of Ambrosia Fusariam Clade fungi.</title>
        <authorList>
            <person name="Stajich J.E."/>
            <person name="Carrillo J."/>
            <person name="Kijimoto T."/>
            <person name="Eskalen A."/>
            <person name="O'Donnell K."/>
            <person name="Kasson M."/>
        </authorList>
    </citation>
    <scope>NUCLEOTIDE SEQUENCE [LARGE SCALE GENOMIC DNA]</scope>
    <source>
        <strain evidence="2 3">NRRL 20438</strain>
    </source>
</reference>
<dbReference type="SUPFAM" id="SSF51735">
    <property type="entry name" value="NAD(P)-binding Rossmann-fold domains"/>
    <property type="match status" value="1"/>
</dbReference>
<dbReference type="InterPro" id="IPR036291">
    <property type="entry name" value="NAD(P)-bd_dom_sf"/>
</dbReference>
<name>A0A428TGU8_9HYPO</name>
<dbReference type="Pfam" id="PF05368">
    <property type="entry name" value="NmrA"/>
    <property type="match status" value="1"/>
</dbReference>
<gene>
    <name evidence="2" type="ORF">CDV31_011404</name>
</gene>
<feature type="domain" description="NmrA-like" evidence="1">
    <location>
        <begin position="6"/>
        <end position="243"/>
    </location>
</feature>
<dbReference type="PANTHER" id="PTHR43349">
    <property type="entry name" value="PINORESINOL REDUCTASE-RELATED"/>
    <property type="match status" value="1"/>
</dbReference>
<dbReference type="InterPro" id="IPR050608">
    <property type="entry name" value="NmrA-type/Isoflavone_red_sf"/>
</dbReference>
<evidence type="ECO:0000259" key="1">
    <source>
        <dbReference type="Pfam" id="PF05368"/>
    </source>
</evidence>
<accession>A0A428TGU8</accession>
<dbReference type="InterPro" id="IPR008030">
    <property type="entry name" value="NmrA-like"/>
</dbReference>
<evidence type="ECO:0000313" key="2">
    <source>
        <dbReference type="EMBL" id="RSM01274.1"/>
    </source>
</evidence>